<dbReference type="AlphaFoldDB" id="A0A4R2GKL9"/>
<dbReference type="InterPro" id="IPR010642">
    <property type="entry name" value="Invasion_prot_B"/>
</dbReference>
<dbReference type="OrthoDB" id="7375326at2"/>
<dbReference type="RefSeq" id="WP_132010268.1">
    <property type="nucleotide sequence ID" value="NZ_JBHUNN010000001.1"/>
</dbReference>
<sequence length="207" mass="21599">MTSAKARGAGVILALAFAGLSVSGAGAAGPARKPAKTEAPFEASPGYDIKPSDVVVPDNVPVGQYRRMIRPFRYWTLICDENIQKKQRVCNISQTITSPDKSTAFSWSLAASENGKPFFIVRAPQNIDAGKPVMLDIADGGAPVPVPIKGCTGAVCIGYLEIGPRVRAAINKGRAVQVSYSIGAGNGARTVSFRAPLQGLSQALSGI</sequence>
<comment type="caution">
    <text evidence="2">The sequence shown here is derived from an EMBL/GenBank/DDBJ whole genome shotgun (WGS) entry which is preliminary data.</text>
</comment>
<dbReference type="Proteomes" id="UP000294881">
    <property type="component" value="Unassembled WGS sequence"/>
</dbReference>
<organism evidence="2 3">
    <name type="scientific">Camelimonas lactis</name>
    <dbReference type="NCBI Taxonomy" id="659006"/>
    <lineage>
        <taxon>Bacteria</taxon>
        <taxon>Pseudomonadati</taxon>
        <taxon>Pseudomonadota</taxon>
        <taxon>Alphaproteobacteria</taxon>
        <taxon>Hyphomicrobiales</taxon>
        <taxon>Chelatococcaceae</taxon>
        <taxon>Camelimonas</taxon>
    </lineage>
</organism>
<evidence type="ECO:0000313" key="2">
    <source>
        <dbReference type="EMBL" id="TCO09401.1"/>
    </source>
</evidence>
<dbReference type="Pfam" id="PF06776">
    <property type="entry name" value="IalB"/>
    <property type="match status" value="1"/>
</dbReference>
<dbReference type="EMBL" id="SLWL01000018">
    <property type="protein sequence ID" value="TCO09401.1"/>
    <property type="molecule type" value="Genomic_DNA"/>
</dbReference>
<keyword evidence="3" id="KW-1185">Reference proteome</keyword>
<accession>A0A4R2GKL9</accession>
<feature type="signal peptide" evidence="1">
    <location>
        <begin position="1"/>
        <end position="27"/>
    </location>
</feature>
<dbReference type="Gene3D" id="2.60.40.1880">
    <property type="entry name" value="Invasion associated locus B (IalB) protein"/>
    <property type="match status" value="1"/>
</dbReference>
<gene>
    <name evidence="2" type="ORF">EV666_1187</name>
</gene>
<proteinExistence type="predicted"/>
<evidence type="ECO:0000313" key="3">
    <source>
        <dbReference type="Proteomes" id="UP000294881"/>
    </source>
</evidence>
<evidence type="ECO:0000256" key="1">
    <source>
        <dbReference type="SAM" id="SignalP"/>
    </source>
</evidence>
<keyword evidence="1" id="KW-0732">Signal</keyword>
<dbReference type="InterPro" id="IPR038696">
    <property type="entry name" value="IalB_sf"/>
</dbReference>
<reference evidence="2 3" key="1">
    <citation type="submission" date="2019-03" db="EMBL/GenBank/DDBJ databases">
        <title>Genomic Encyclopedia of Type Strains, Phase IV (KMG-IV): sequencing the most valuable type-strain genomes for metagenomic binning, comparative biology and taxonomic classification.</title>
        <authorList>
            <person name="Goeker M."/>
        </authorList>
    </citation>
    <scope>NUCLEOTIDE SEQUENCE [LARGE SCALE GENOMIC DNA]</scope>
    <source>
        <strain evidence="2 3">DSM 22958</strain>
    </source>
</reference>
<protein>
    <submittedName>
        <fullName evidence="2">Invasion associated locus B (IalB) protein</fullName>
    </submittedName>
</protein>
<feature type="chain" id="PRO_5020213191" evidence="1">
    <location>
        <begin position="28"/>
        <end position="207"/>
    </location>
</feature>
<name>A0A4R2GKL9_9HYPH</name>